<evidence type="ECO:0000313" key="5">
    <source>
        <dbReference type="Proteomes" id="UP000567179"/>
    </source>
</evidence>
<feature type="site" description="Cleavage; by autolysis" evidence="2">
    <location>
        <begin position="239"/>
        <end position="240"/>
    </location>
</feature>
<protein>
    <submittedName>
        <fullName evidence="4">Uncharacterized protein</fullName>
    </submittedName>
</protein>
<evidence type="ECO:0000313" key="4">
    <source>
        <dbReference type="EMBL" id="KAF5322832.1"/>
    </source>
</evidence>
<dbReference type="Pfam" id="PF01112">
    <property type="entry name" value="Asparaginase_2"/>
    <property type="match status" value="1"/>
</dbReference>
<evidence type="ECO:0000256" key="3">
    <source>
        <dbReference type="SAM" id="MobiDB-lite"/>
    </source>
</evidence>
<gene>
    <name evidence="4" type="ORF">D9619_002038</name>
</gene>
<dbReference type="GO" id="GO:0004298">
    <property type="term" value="F:threonine-type endopeptidase activity"/>
    <property type="evidence" value="ECO:0007669"/>
    <property type="project" value="InterPro"/>
</dbReference>
<keyword evidence="5" id="KW-1185">Reference proteome</keyword>
<feature type="active site" description="Nucleophile" evidence="1">
    <location>
        <position position="240"/>
    </location>
</feature>
<proteinExistence type="predicted"/>
<dbReference type="PANTHER" id="PTHR10188">
    <property type="entry name" value="L-ASPARAGINASE"/>
    <property type="match status" value="1"/>
</dbReference>
<accession>A0A8H5BGC1</accession>
<organism evidence="4 5">
    <name type="scientific">Psilocybe cf. subviscida</name>
    <dbReference type="NCBI Taxonomy" id="2480587"/>
    <lineage>
        <taxon>Eukaryota</taxon>
        <taxon>Fungi</taxon>
        <taxon>Dikarya</taxon>
        <taxon>Basidiomycota</taxon>
        <taxon>Agaricomycotina</taxon>
        <taxon>Agaricomycetes</taxon>
        <taxon>Agaricomycetidae</taxon>
        <taxon>Agaricales</taxon>
        <taxon>Agaricineae</taxon>
        <taxon>Strophariaceae</taxon>
        <taxon>Psilocybe</taxon>
    </lineage>
</organism>
<dbReference type="Proteomes" id="UP000567179">
    <property type="component" value="Unassembled WGS sequence"/>
</dbReference>
<sequence length="271" mass="28617">MTSCAYIAVHGGAGIHSAKRDKEVKTALKSACTAALSYGLDNSRLTSGDDHTAHTEEITSLRMVEEAICVLENDECLNAGHGSSLTLDGTVECDASIIAHINRPGDSRFQPHSLSSANSGLFGSIGAVSGVKNPIKLARCILDHSRVPDKLGRVPPLTLASTGAHKFATAHGIETVPPDALITPRATAQWKTWTRRLALSESDANDTIPTPAHLRGVGPKVENPEDDEDEEGAESLMQDTVGAAAFCGGTMAAGVSRYILFVSHSWGHTER</sequence>
<name>A0A8H5BGC1_9AGAR</name>
<dbReference type="PANTHER" id="PTHR10188:SF8">
    <property type="entry name" value="THREONINE ASPARTASE 1"/>
    <property type="match status" value="1"/>
</dbReference>
<dbReference type="GO" id="GO:0005737">
    <property type="term" value="C:cytoplasm"/>
    <property type="evidence" value="ECO:0007669"/>
    <property type="project" value="TreeGrafter"/>
</dbReference>
<dbReference type="AlphaFoldDB" id="A0A8H5BGC1"/>
<dbReference type="InterPro" id="IPR000246">
    <property type="entry name" value="Peptidase_T2"/>
</dbReference>
<evidence type="ECO:0000256" key="1">
    <source>
        <dbReference type="PIRSR" id="PIRSR600246-1"/>
    </source>
</evidence>
<dbReference type="InterPro" id="IPR029055">
    <property type="entry name" value="Ntn_hydrolases_N"/>
</dbReference>
<reference evidence="4 5" key="1">
    <citation type="journal article" date="2020" name="ISME J.">
        <title>Uncovering the hidden diversity of litter-decomposition mechanisms in mushroom-forming fungi.</title>
        <authorList>
            <person name="Floudas D."/>
            <person name="Bentzer J."/>
            <person name="Ahren D."/>
            <person name="Johansson T."/>
            <person name="Persson P."/>
            <person name="Tunlid A."/>
        </authorList>
    </citation>
    <scope>NUCLEOTIDE SEQUENCE [LARGE SCALE GENOMIC DNA]</scope>
    <source>
        <strain evidence="4 5">CBS 101986</strain>
    </source>
</reference>
<dbReference type="InterPro" id="IPR037464">
    <property type="entry name" value="Taspase1"/>
</dbReference>
<dbReference type="SUPFAM" id="SSF56235">
    <property type="entry name" value="N-terminal nucleophile aminohydrolases (Ntn hydrolases)"/>
    <property type="match status" value="1"/>
</dbReference>
<dbReference type="GO" id="GO:0051604">
    <property type="term" value="P:protein maturation"/>
    <property type="evidence" value="ECO:0007669"/>
    <property type="project" value="TreeGrafter"/>
</dbReference>
<comment type="caution">
    <text evidence="4">The sequence shown here is derived from an EMBL/GenBank/DDBJ whole genome shotgun (WGS) entry which is preliminary data.</text>
</comment>
<dbReference type="OrthoDB" id="77601at2759"/>
<evidence type="ECO:0000256" key="2">
    <source>
        <dbReference type="PIRSR" id="PIRSR600246-3"/>
    </source>
</evidence>
<feature type="region of interest" description="Disordered" evidence="3">
    <location>
        <begin position="204"/>
        <end position="232"/>
    </location>
</feature>
<dbReference type="EMBL" id="JAACJJ010000028">
    <property type="protein sequence ID" value="KAF5322832.1"/>
    <property type="molecule type" value="Genomic_DNA"/>
</dbReference>
<dbReference type="CDD" id="cd04514">
    <property type="entry name" value="Taspase1_like"/>
    <property type="match status" value="1"/>
</dbReference>